<proteinExistence type="inferred from homology"/>
<keyword evidence="7 10" id="KW-0460">Magnesium</keyword>
<comment type="subcellular location">
    <subcellularLocation>
        <location evidence="10">Cytoplasm</location>
    </subcellularLocation>
</comment>
<dbReference type="Gene3D" id="1.20.120.430">
    <property type="entry name" value="tRNA modification GTPase MnmE domain 2"/>
    <property type="match status" value="1"/>
</dbReference>
<feature type="binding site" evidence="10">
    <location>
        <begin position="283"/>
        <end position="288"/>
    </location>
    <ligand>
        <name>GTP</name>
        <dbReference type="ChEBI" id="CHEBI:37565"/>
    </ligand>
</feature>
<comment type="similarity">
    <text evidence="1 10 11">Belongs to the TRAFAC class TrmE-Era-EngA-EngB-Septin-like GTPase superfamily. TrmE GTPase family.</text>
</comment>
<evidence type="ECO:0000256" key="4">
    <source>
        <dbReference type="ARBA" id="ARBA00022723"/>
    </source>
</evidence>
<dbReference type="PROSITE" id="PS51709">
    <property type="entry name" value="G_TRME"/>
    <property type="match status" value="1"/>
</dbReference>
<dbReference type="InterPro" id="IPR027266">
    <property type="entry name" value="TrmE/GcvT-like"/>
</dbReference>
<dbReference type="GO" id="GO:0005829">
    <property type="term" value="C:cytosol"/>
    <property type="evidence" value="ECO:0007669"/>
    <property type="project" value="TreeGrafter"/>
</dbReference>
<dbReference type="CDD" id="cd14858">
    <property type="entry name" value="TrmE_N"/>
    <property type="match status" value="1"/>
</dbReference>
<keyword evidence="2 10" id="KW-0963">Cytoplasm</keyword>
<keyword evidence="8 10" id="KW-0630">Potassium</keyword>
<feature type="binding site" evidence="10">
    <location>
        <position position="138"/>
    </location>
    <ligand>
        <name>(6S)-5-formyl-5,6,7,8-tetrahydrofolate</name>
        <dbReference type="ChEBI" id="CHEBI:57457"/>
    </ligand>
</feature>
<evidence type="ECO:0000256" key="5">
    <source>
        <dbReference type="ARBA" id="ARBA00022741"/>
    </source>
</evidence>
<feature type="binding site" evidence="10">
    <location>
        <position position="308"/>
    </location>
    <ligand>
        <name>Mg(2+)</name>
        <dbReference type="ChEBI" id="CHEBI:18420"/>
    </ligand>
</feature>
<dbReference type="NCBIfam" id="TIGR00450">
    <property type="entry name" value="mnmE_trmE_thdF"/>
    <property type="match status" value="1"/>
</dbReference>
<dbReference type="EC" id="3.6.-.-" evidence="10"/>
<dbReference type="SUPFAM" id="SSF116878">
    <property type="entry name" value="TrmE connector domain"/>
    <property type="match status" value="1"/>
</dbReference>
<dbReference type="Pfam" id="PF01926">
    <property type="entry name" value="MMR_HSR1"/>
    <property type="match status" value="1"/>
</dbReference>
<dbReference type="NCBIfam" id="TIGR00231">
    <property type="entry name" value="small_GTP"/>
    <property type="match status" value="1"/>
</dbReference>
<dbReference type="GO" id="GO:0046872">
    <property type="term" value="F:metal ion binding"/>
    <property type="evidence" value="ECO:0007669"/>
    <property type="project" value="UniProtKB-KW"/>
</dbReference>
<comment type="caution">
    <text evidence="10">Lacks conserved residue(s) required for the propagation of feature annotation.</text>
</comment>
<dbReference type="InterPro" id="IPR004520">
    <property type="entry name" value="GTPase_MnmE"/>
</dbReference>
<evidence type="ECO:0000256" key="7">
    <source>
        <dbReference type="ARBA" id="ARBA00022842"/>
    </source>
</evidence>
<keyword evidence="3 10" id="KW-0819">tRNA processing</keyword>
<name>A0A450X0W2_9GAMM</name>
<evidence type="ECO:0000256" key="2">
    <source>
        <dbReference type="ARBA" id="ARBA00022490"/>
    </source>
</evidence>
<dbReference type="HAMAP" id="MF_00379">
    <property type="entry name" value="GTPase_MnmE"/>
    <property type="match status" value="1"/>
</dbReference>
<dbReference type="InterPro" id="IPR031168">
    <property type="entry name" value="G_TrmE"/>
</dbReference>
<dbReference type="InterPro" id="IPR018948">
    <property type="entry name" value="GTP-bd_TrmE_N"/>
</dbReference>
<dbReference type="InterPro" id="IPR025867">
    <property type="entry name" value="MnmE_helical"/>
</dbReference>
<accession>A0A450X0W2</accession>
<dbReference type="InterPro" id="IPR006073">
    <property type="entry name" value="GTP-bd"/>
</dbReference>
<keyword evidence="9 10" id="KW-0342">GTP-binding</keyword>
<evidence type="ECO:0000256" key="8">
    <source>
        <dbReference type="ARBA" id="ARBA00022958"/>
    </source>
</evidence>
<evidence type="ECO:0000259" key="12">
    <source>
        <dbReference type="PROSITE" id="PS51709"/>
    </source>
</evidence>
<dbReference type="NCBIfam" id="NF003661">
    <property type="entry name" value="PRK05291.1-3"/>
    <property type="match status" value="1"/>
</dbReference>
<dbReference type="EMBL" id="CAADFK010000333">
    <property type="protein sequence ID" value="VFK22917.1"/>
    <property type="molecule type" value="Genomic_DNA"/>
</dbReference>
<evidence type="ECO:0000313" key="13">
    <source>
        <dbReference type="EMBL" id="VFK22917.1"/>
    </source>
</evidence>
<dbReference type="PANTHER" id="PTHR42714:SF2">
    <property type="entry name" value="TRNA MODIFICATION GTPASE GTPBP3, MITOCHONDRIAL"/>
    <property type="match status" value="1"/>
</dbReference>
<comment type="function">
    <text evidence="10">Exhibits a very high intrinsic GTPase hydrolysis rate. Involved in the addition of a carboxymethylaminomethyl (cmnm) group at the wobble position (U34) of certain tRNAs, forming tRNA-cmnm(5)s(2)U34.</text>
</comment>
<evidence type="ECO:0000256" key="6">
    <source>
        <dbReference type="ARBA" id="ARBA00022801"/>
    </source>
</evidence>
<feature type="binding site" evidence="10">
    <location>
        <position position="307"/>
    </location>
    <ligand>
        <name>K(+)</name>
        <dbReference type="ChEBI" id="CHEBI:29103"/>
    </ligand>
</feature>
<dbReference type="InterPro" id="IPR027417">
    <property type="entry name" value="P-loop_NTPase"/>
</dbReference>
<feature type="binding site" evidence="10">
    <location>
        <position position="81"/>
    </location>
    <ligand>
        <name>(6S)-5-formyl-5,6,7,8-tetrahydrofolate</name>
        <dbReference type="ChEBI" id="CHEBI:57457"/>
    </ligand>
</feature>
<dbReference type="GO" id="GO:0002098">
    <property type="term" value="P:tRNA wobble uridine modification"/>
    <property type="evidence" value="ECO:0007669"/>
    <property type="project" value="TreeGrafter"/>
</dbReference>
<dbReference type="PRINTS" id="PR00326">
    <property type="entry name" value="GTP1OBG"/>
</dbReference>
<feature type="domain" description="TrmE-type G" evidence="12">
    <location>
        <begin position="273"/>
        <end position="429"/>
    </location>
</feature>
<reference evidence="13" key="1">
    <citation type="submission" date="2019-02" db="EMBL/GenBank/DDBJ databases">
        <authorList>
            <person name="Gruber-Vodicka R. H."/>
            <person name="Seah K. B. B."/>
        </authorList>
    </citation>
    <scope>NUCLEOTIDE SEQUENCE</scope>
    <source>
        <strain evidence="13">BECK_S313</strain>
    </source>
</reference>
<feature type="binding site" evidence="10">
    <location>
        <position position="177"/>
    </location>
    <ligand>
        <name>(6S)-5-formyl-5,6,7,8-tetrahydrofolate</name>
        <dbReference type="ChEBI" id="CHEBI:57457"/>
    </ligand>
</feature>
<feature type="binding site" evidence="10">
    <location>
        <begin position="302"/>
        <end position="308"/>
    </location>
    <ligand>
        <name>GTP</name>
        <dbReference type="ChEBI" id="CHEBI:37565"/>
    </ligand>
</feature>
<evidence type="ECO:0000256" key="11">
    <source>
        <dbReference type="RuleBase" id="RU003313"/>
    </source>
</evidence>
<dbReference type="GO" id="GO:0030488">
    <property type="term" value="P:tRNA methylation"/>
    <property type="evidence" value="ECO:0007669"/>
    <property type="project" value="TreeGrafter"/>
</dbReference>
<dbReference type="InterPro" id="IPR027368">
    <property type="entry name" value="MnmE_dom2"/>
</dbReference>
<gene>
    <name evidence="10" type="primary">mnmE</name>
    <name evidence="10" type="synonym">trmE</name>
    <name evidence="13" type="ORF">BECKLPF1236B_GA0070989_13332</name>
</gene>
<sequence length="505" mass="55194">MPARIASRIVSRRLIPRAQPGKSGTKKADEIYHFLSFSSFLIVLFRIFRESDYQTKSSLIKTTTIVAPATPPGRGGIGIIRVSGPDAKHIAQAILGRAPSPRRAVYRDFRDALGDPIDAGLALFFPSPHSFTGEDTLELHGHGGPVVMDLLLQRAIALGAVPAKPGEFSQRAFLNGKIDLAQAEAIADLIDSVSEQAARSAQRSLRGEFSRAIHALTESLAGLRTYIEGAIDFPEDDIDFLSDGDATHRLTVITQDLQRILGAARQGSMLREGLRIAIVGRPNVGKSSLLNTLAGRDTAIVTDIPGTTRDVLREHIHIDGYPLQLLDTAGLRETRDPVEQQGVRRALDTIKDADILLLVTDRPAALPYQDTKILLEFPEPAVIIVRNKIDLTGLRPEALATDHGPEVRLSAKTGTGLPLLRQQIKIQTGRQQNTEGVFLARRRHLDALDRTRRALDSARQQLMIGAAELVAEDLRQAQQALGEITGEYTTEDLLDRIFSSFCIGK</sequence>
<organism evidence="13">
    <name type="scientific">Candidatus Kentrum sp. LPFa</name>
    <dbReference type="NCBI Taxonomy" id="2126335"/>
    <lineage>
        <taxon>Bacteria</taxon>
        <taxon>Pseudomonadati</taxon>
        <taxon>Pseudomonadota</taxon>
        <taxon>Gammaproteobacteria</taxon>
        <taxon>Candidatus Kentrum</taxon>
    </lineage>
</organism>
<dbReference type="AlphaFoldDB" id="A0A450X0W2"/>
<comment type="cofactor">
    <cofactor evidence="10">
        <name>K(+)</name>
        <dbReference type="ChEBI" id="CHEBI:29103"/>
    </cofactor>
    <text evidence="10">Binds 1 potassium ion per subunit.</text>
</comment>
<dbReference type="SUPFAM" id="SSF52540">
    <property type="entry name" value="P-loop containing nucleoside triphosphate hydrolases"/>
    <property type="match status" value="1"/>
</dbReference>
<dbReference type="CDD" id="cd04164">
    <property type="entry name" value="trmE"/>
    <property type="match status" value="1"/>
</dbReference>
<protein>
    <recommendedName>
        <fullName evidence="10">tRNA modification GTPase MnmE</fullName>
        <ecNumber evidence="10">3.6.-.-</ecNumber>
    </recommendedName>
</protein>
<comment type="subunit">
    <text evidence="10">Homodimer. Heterotetramer of two MnmE and two MnmG subunits.</text>
</comment>
<keyword evidence="6 10" id="KW-0378">Hydrolase</keyword>
<dbReference type="Pfam" id="PF12631">
    <property type="entry name" value="MnmE_helical"/>
    <property type="match status" value="1"/>
</dbReference>
<evidence type="ECO:0000256" key="3">
    <source>
        <dbReference type="ARBA" id="ARBA00022694"/>
    </source>
</evidence>
<feature type="binding site" evidence="10">
    <location>
        <position position="287"/>
    </location>
    <ligand>
        <name>Mg(2+)</name>
        <dbReference type="ChEBI" id="CHEBI:18420"/>
    </ligand>
</feature>
<feature type="binding site" evidence="10">
    <location>
        <begin position="327"/>
        <end position="330"/>
    </location>
    <ligand>
        <name>GTP</name>
        <dbReference type="ChEBI" id="CHEBI:37565"/>
    </ligand>
</feature>
<keyword evidence="5 10" id="KW-0547">Nucleotide-binding</keyword>
<feature type="binding site" evidence="10">
    <location>
        <position position="505"/>
    </location>
    <ligand>
        <name>(6S)-5-formyl-5,6,7,8-tetrahydrofolate</name>
        <dbReference type="ChEBI" id="CHEBI:57457"/>
    </ligand>
</feature>
<dbReference type="Pfam" id="PF10396">
    <property type="entry name" value="TrmE_N"/>
    <property type="match status" value="1"/>
</dbReference>
<dbReference type="GO" id="GO:0003924">
    <property type="term" value="F:GTPase activity"/>
    <property type="evidence" value="ECO:0007669"/>
    <property type="project" value="UniProtKB-UniRule"/>
</dbReference>
<dbReference type="GO" id="GO:0005525">
    <property type="term" value="F:GTP binding"/>
    <property type="evidence" value="ECO:0007669"/>
    <property type="project" value="UniProtKB-UniRule"/>
</dbReference>
<feature type="binding site" evidence="10">
    <location>
        <position position="302"/>
    </location>
    <ligand>
        <name>K(+)</name>
        <dbReference type="ChEBI" id="CHEBI:29103"/>
    </ligand>
</feature>
<dbReference type="Gene3D" id="3.30.1360.120">
    <property type="entry name" value="Probable tRNA modification gtpase trme, domain 1"/>
    <property type="match status" value="1"/>
</dbReference>
<dbReference type="Gene3D" id="3.40.50.300">
    <property type="entry name" value="P-loop containing nucleotide triphosphate hydrolases"/>
    <property type="match status" value="1"/>
</dbReference>
<dbReference type="PANTHER" id="PTHR42714">
    <property type="entry name" value="TRNA MODIFICATION GTPASE GTPBP3"/>
    <property type="match status" value="1"/>
</dbReference>
<evidence type="ECO:0000256" key="9">
    <source>
        <dbReference type="ARBA" id="ARBA00023134"/>
    </source>
</evidence>
<evidence type="ECO:0000256" key="1">
    <source>
        <dbReference type="ARBA" id="ARBA00011043"/>
    </source>
</evidence>
<dbReference type="InterPro" id="IPR005225">
    <property type="entry name" value="Small_GTP-bd"/>
</dbReference>
<dbReference type="FunFam" id="3.40.50.300:FF:001376">
    <property type="entry name" value="tRNA modification GTPase MnmE"/>
    <property type="match status" value="1"/>
</dbReference>
<keyword evidence="4 10" id="KW-0479">Metal-binding</keyword>
<feature type="binding site" evidence="10">
    <location>
        <position position="304"/>
    </location>
    <ligand>
        <name>K(+)</name>
        <dbReference type="ChEBI" id="CHEBI:29103"/>
    </ligand>
</feature>
<feature type="binding site" evidence="10">
    <location>
        <position position="283"/>
    </location>
    <ligand>
        <name>K(+)</name>
        <dbReference type="ChEBI" id="CHEBI:29103"/>
    </ligand>
</feature>
<evidence type="ECO:0000256" key="10">
    <source>
        <dbReference type="HAMAP-Rule" id="MF_00379"/>
    </source>
</evidence>